<dbReference type="EMBL" id="BFBB01000003">
    <property type="protein sequence ID" value="GBF50083.1"/>
    <property type="molecule type" value="Genomic_DNA"/>
</dbReference>
<feature type="signal peptide" evidence="1">
    <location>
        <begin position="1"/>
        <end position="23"/>
    </location>
</feature>
<comment type="caution">
    <text evidence="2">The sequence shown here is derived from an EMBL/GenBank/DDBJ whole genome shotgun (WGS) entry which is preliminary data.</text>
</comment>
<evidence type="ECO:0000313" key="2">
    <source>
        <dbReference type="EMBL" id="GBF50083.1"/>
    </source>
</evidence>
<organism evidence="2 3">
    <name type="scientific">Leptospira ryugenii</name>
    <dbReference type="NCBI Taxonomy" id="1917863"/>
    <lineage>
        <taxon>Bacteria</taxon>
        <taxon>Pseudomonadati</taxon>
        <taxon>Spirochaetota</taxon>
        <taxon>Spirochaetia</taxon>
        <taxon>Leptospirales</taxon>
        <taxon>Leptospiraceae</taxon>
        <taxon>Leptospira</taxon>
    </lineage>
</organism>
<reference evidence="2 3" key="1">
    <citation type="submission" date="2018-02" db="EMBL/GenBank/DDBJ databases">
        <title>Novel Leptospira species isolated from soil and water in Japan.</title>
        <authorList>
            <person name="Nakao R."/>
            <person name="Masuzawa T."/>
        </authorList>
    </citation>
    <scope>NUCLEOTIDE SEQUENCE [LARGE SCALE GENOMIC DNA]</scope>
    <source>
        <strain evidence="2 3">YH101</strain>
    </source>
</reference>
<accession>A0A2P2DZN7</accession>
<feature type="chain" id="PRO_5015147460" description="Lipoprotein" evidence="1">
    <location>
        <begin position="24"/>
        <end position="102"/>
    </location>
</feature>
<evidence type="ECO:0000313" key="3">
    <source>
        <dbReference type="Proteomes" id="UP000245133"/>
    </source>
</evidence>
<keyword evidence="1" id="KW-0732">Signal</keyword>
<keyword evidence="3" id="KW-1185">Reference proteome</keyword>
<evidence type="ECO:0000256" key="1">
    <source>
        <dbReference type="SAM" id="SignalP"/>
    </source>
</evidence>
<dbReference type="OrthoDB" id="9856810at2"/>
<proteinExistence type="predicted"/>
<sequence>MKLVMLGITFLLAFVFSANSLTADTYNCGRIKDNWPPQIPKSTGTTCKLNVNASSPQEAFDLCTSRAEDGKNCCEDNVVHKNIKGLGIVKGNEVTHIPCPGK</sequence>
<dbReference type="Proteomes" id="UP000245133">
    <property type="component" value="Unassembled WGS sequence"/>
</dbReference>
<protein>
    <recommendedName>
        <fullName evidence="4">Lipoprotein</fullName>
    </recommendedName>
</protein>
<name>A0A2P2DZN7_9LEPT</name>
<dbReference type="AlphaFoldDB" id="A0A2P2DZN7"/>
<gene>
    <name evidence="2" type="ORF">LPTSP4_16070</name>
</gene>
<dbReference type="RefSeq" id="WP_108975526.1">
    <property type="nucleotide sequence ID" value="NZ_BFBB01000003.1"/>
</dbReference>
<evidence type="ECO:0008006" key="4">
    <source>
        <dbReference type="Google" id="ProtNLM"/>
    </source>
</evidence>